<accession>A0AAN8IN14</accession>
<proteinExistence type="predicted"/>
<gene>
    <name evidence="2" type="ORF">GCK32_015436</name>
</gene>
<dbReference type="Proteomes" id="UP001331761">
    <property type="component" value="Unassembled WGS sequence"/>
</dbReference>
<evidence type="ECO:0000256" key="1">
    <source>
        <dbReference type="SAM" id="MobiDB-lite"/>
    </source>
</evidence>
<feature type="region of interest" description="Disordered" evidence="1">
    <location>
        <begin position="104"/>
        <end position="128"/>
    </location>
</feature>
<name>A0AAN8IN14_TRICO</name>
<comment type="caution">
    <text evidence="2">The sequence shown here is derived from an EMBL/GenBank/DDBJ whole genome shotgun (WGS) entry which is preliminary data.</text>
</comment>
<evidence type="ECO:0000313" key="2">
    <source>
        <dbReference type="EMBL" id="KAK5976773.1"/>
    </source>
</evidence>
<protein>
    <submittedName>
        <fullName evidence="2">Uncharacterized protein</fullName>
    </submittedName>
</protein>
<evidence type="ECO:0000313" key="3">
    <source>
        <dbReference type="Proteomes" id="UP001331761"/>
    </source>
</evidence>
<keyword evidence="3" id="KW-1185">Reference proteome</keyword>
<organism evidence="2 3">
    <name type="scientific">Trichostrongylus colubriformis</name>
    <name type="common">Black scour worm</name>
    <dbReference type="NCBI Taxonomy" id="6319"/>
    <lineage>
        <taxon>Eukaryota</taxon>
        <taxon>Metazoa</taxon>
        <taxon>Ecdysozoa</taxon>
        <taxon>Nematoda</taxon>
        <taxon>Chromadorea</taxon>
        <taxon>Rhabditida</taxon>
        <taxon>Rhabditina</taxon>
        <taxon>Rhabditomorpha</taxon>
        <taxon>Strongyloidea</taxon>
        <taxon>Trichostrongylidae</taxon>
        <taxon>Trichostrongylus</taxon>
    </lineage>
</organism>
<dbReference type="AlphaFoldDB" id="A0AAN8IN14"/>
<sequence>MTSMYMAVISENHCFREVVKLPEGTAPKEKGLAQALQMAKLLLAGEGRRGKSVVLLYDGAPSSCPIKKPPQTEHDIVTELENQLIPIIIKNIIPLASGTATTEAVASGSTTPSEKIPSSDNSAKNNMTKLTGNPEYVIDSNDVKKLYDAMLKALQDFHGTLPPGVTAVTTGGGETTLAGVTHWFADLGDGEDLSIVVIMDFTQSVEKYWKEEIENFIKFVNTAKNARFGVVSLSCPSVTLLPMGVHEEKQIRACNNSVRPFPSQNSLVNPFGSRESAK</sequence>
<dbReference type="EMBL" id="WIXE01011396">
    <property type="protein sequence ID" value="KAK5976773.1"/>
    <property type="molecule type" value="Genomic_DNA"/>
</dbReference>
<reference evidence="2 3" key="1">
    <citation type="submission" date="2019-10" db="EMBL/GenBank/DDBJ databases">
        <title>Assembly and Annotation for the nematode Trichostrongylus colubriformis.</title>
        <authorList>
            <person name="Martin J."/>
        </authorList>
    </citation>
    <scope>NUCLEOTIDE SEQUENCE [LARGE SCALE GENOMIC DNA]</scope>
    <source>
        <strain evidence="2">G859</strain>
        <tissue evidence="2">Whole worm</tissue>
    </source>
</reference>